<feature type="signal peptide" evidence="1">
    <location>
        <begin position="1"/>
        <end position="23"/>
    </location>
</feature>
<accession>A0AAV5KGV6</accession>
<dbReference type="AlphaFoldDB" id="A0AAV5KGV6"/>
<dbReference type="Proteomes" id="UP001054252">
    <property type="component" value="Unassembled WGS sequence"/>
</dbReference>
<evidence type="ECO:0000313" key="2">
    <source>
        <dbReference type="EMBL" id="GKV23817.1"/>
    </source>
</evidence>
<organism evidence="2 3">
    <name type="scientific">Rubroshorea leprosula</name>
    <dbReference type="NCBI Taxonomy" id="152421"/>
    <lineage>
        <taxon>Eukaryota</taxon>
        <taxon>Viridiplantae</taxon>
        <taxon>Streptophyta</taxon>
        <taxon>Embryophyta</taxon>
        <taxon>Tracheophyta</taxon>
        <taxon>Spermatophyta</taxon>
        <taxon>Magnoliopsida</taxon>
        <taxon>eudicotyledons</taxon>
        <taxon>Gunneridae</taxon>
        <taxon>Pentapetalae</taxon>
        <taxon>rosids</taxon>
        <taxon>malvids</taxon>
        <taxon>Malvales</taxon>
        <taxon>Dipterocarpaceae</taxon>
        <taxon>Rubroshorea</taxon>
    </lineage>
</organism>
<name>A0AAV5KGV6_9ROSI</name>
<dbReference type="PANTHER" id="PTHR33731">
    <property type="entry name" value="PROTEIN, PUTATIVE-RELATED"/>
    <property type="match status" value="1"/>
</dbReference>
<dbReference type="EMBL" id="BPVZ01000064">
    <property type="protein sequence ID" value="GKV23817.1"/>
    <property type="molecule type" value="Genomic_DNA"/>
</dbReference>
<gene>
    <name evidence="2" type="ORF">SLEP1_g33510</name>
</gene>
<evidence type="ECO:0000256" key="1">
    <source>
        <dbReference type="SAM" id="SignalP"/>
    </source>
</evidence>
<proteinExistence type="predicted"/>
<reference evidence="2 3" key="1">
    <citation type="journal article" date="2021" name="Commun. Biol.">
        <title>The genome of Shorea leprosula (Dipterocarpaceae) highlights the ecological relevance of drought in aseasonal tropical rainforests.</title>
        <authorList>
            <person name="Ng K.K.S."/>
            <person name="Kobayashi M.J."/>
            <person name="Fawcett J.A."/>
            <person name="Hatakeyama M."/>
            <person name="Paape T."/>
            <person name="Ng C.H."/>
            <person name="Ang C.C."/>
            <person name="Tnah L.H."/>
            <person name="Lee C.T."/>
            <person name="Nishiyama T."/>
            <person name="Sese J."/>
            <person name="O'Brien M.J."/>
            <person name="Copetti D."/>
            <person name="Mohd Noor M.I."/>
            <person name="Ong R.C."/>
            <person name="Putra M."/>
            <person name="Sireger I.Z."/>
            <person name="Indrioko S."/>
            <person name="Kosugi Y."/>
            <person name="Izuno A."/>
            <person name="Isagi Y."/>
            <person name="Lee S.L."/>
            <person name="Shimizu K.K."/>
        </authorList>
    </citation>
    <scope>NUCLEOTIDE SEQUENCE [LARGE SCALE GENOMIC DNA]</scope>
    <source>
        <strain evidence="2">214</strain>
    </source>
</reference>
<keyword evidence="1" id="KW-0732">Signal</keyword>
<dbReference type="PANTHER" id="PTHR33731:SF17">
    <property type="entry name" value="ORGAN-SPECIFIC PROTEIN P4-LIKE"/>
    <property type="match status" value="1"/>
</dbReference>
<evidence type="ECO:0000313" key="3">
    <source>
        <dbReference type="Proteomes" id="UP001054252"/>
    </source>
</evidence>
<protein>
    <submittedName>
        <fullName evidence="2">Uncharacterized protein</fullName>
    </submittedName>
</protein>
<comment type="caution">
    <text evidence="2">The sequence shown here is derived from an EMBL/GenBank/DDBJ whole genome shotgun (WGS) entry which is preliminary data.</text>
</comment>
<sequence>MKALIAIFIILSSVLLLLEVSHARNGPREYWESMMGEPMQEEMKQLFNLQGASTDQDGPQKKMVRFDKDFDTRHSFILYHPNDKLKGDPKPLVPVKDQDIMTNVKAFWKN</sequence>
<feature type="chain" id="PRO_5043629997" evidence="1">
    <location>
        <begin position="24"/>
        <end position="110"/>
    </location>
</feature>
<keyword evidence="3" id="KW-1185">Reference proteome</keyword>